<dbReference type="AlphaFoldDB" id="A0A6V7NI16"/>
<sequence>MFASLVRPPKWPAVLRKVSTASGTPRPVSRIDDLCGRWALGARLSAGCRRLIIEHIVLIARYSSHFTNTGGLIHRKECSFPEKWLNGDNPSVWTRINRGASNSHQLLVSNLPGDLATRWYCSRRTLRGRQLTRFDLCFAAACWELWKQRNTRIFNDRATRSDELGKGILDTVKLWTSVFMS</sequence>
<gene>
    <name evidence="1" type="ORF">CB5_LOCUS1470</name>
</gene>
<reference evidence="1" key="1">
    <citation type="submission" date="2020-07" db="EMBL/GenBank/DDBJ databases">
        <authorList>
            <person name="Lin J."/>
        </authorList>
    </citation>
    <scope>NUCLEOTIDE SEQUENCE</scope>
</reference>
<accession>A0A6V7NI16</accession>
<protein>
    <submittedName>
        <fullName evidence="1">Uncharacterized protein</fullName>
    </submittedName>
</protein>
<dbReference type="EMBL" id="LR862138">
    <property type="protein sequence ID" value="CAD1818259.1"/>
    <property type="molecule type" value="Genomic_DNA"/>
</dbReference>
<proteinExistence type="predicted"/>
<evidence type="ECO:0000313" key="1">
    <source>
        <dbReference type="EMBL" id="CAD1818259.1"/>
    </source>
</evidence>
<name>A0A6V7NI16_ANACO</name>
<organism evidence="1">
    <name type="scientific">Ananas comosus var. bracteatus</name>
    <name type="common">red pineapple</name>
    <dbReference type="NCBI Taxonomy" id="296719"/>
    <lineage>
        <taxon>Eukaryota</taxon>
        <taxon>Viridiplantae</taxon>
        <taxon>Streptophyta</taxon>
        <taxon>Embryophyta</taxon>
        <taxon>Tracheophyta</taxon>
        <taxon>Spermatophyta</taxon>
        <taxon>Magnoliopsida</taxon>
        <taxon>Liliopsida</taxon>
        <taxon>Poales</taxon>
        <taxon>Bromeliaceae</taxon>
        <taxon>Bromelioideae</taxon>
        <taxon>Ananas</taxon>
    </lineage>
</organism>